<reference evidence="3 4" key="1">
    <citation type="submission" date="2020-09" db="EMBL/GenBank/DDBJ databases">
        <title>Paenibacillus sp. strain PR3 16S rRNA gene Genome sequencing and assembly.</title>
        <authorList>
            <person name="Kim J."/>
        </authorList>
    </citation>
    <scope>NUCLEOTIDE SEQUENCE [LARGE SCALE GENOMIC DNA]</scope>
    <source>
        <strain evidence="3 4">PR3</strain>
    </source>
</reference>
<dbReference type="InterPro" id="IPR036291">
    <property type="entry name" value="NAD(P)-bd_dom_sf"/>
</dbReference>
<dbReference type="Proteomes" id="UP000609346">
    <property type="component" value="Unassembled WGS sequence"/>
</dbReference>
<name>A0ABR8MU54_9BACL</name>
<comment type="similarity">
    <text evidence="1">Belongs to the NAD(P)-dependent epimerase/dehydratase family.</text>
</comment>
<gene>
    <name evidence="3" type="ORF">H8B09_12080</name>
</gene>
<evidence type="ECO:0000259" key="2">
    <source>
        <dbReference type="Pfam" id="PF01370"/>
    </source>
</evidence>
<dbReference type="SUPFAM" id="SSF51735">
    <property type="entry name" value="NAD(P)-binding Rossmann-fold domains"/>
    <property type="match status" value="1"/>
</dbReference>
<feature type="domain" description="NAD-dependent epimerase/dehydratase" evidence="2">
    <location>
        <begin position="4"/>
        <end position="223"/>
    </location>
</feature>
<evidence type="ECO:0000313" key="3">
    <source>
        <dbReference type="EMBL" id="MBD3919493.1"/>
    </source>
</evidence>
<dbReference type="Pfam" id="PF01370">
    <property type="entry name" value="Epimerase"/>
    <property type="match status" value="1"/>
</dbReference>
<accession>A0ABR8MU54</accession>
<dbReference type="InterPro" id="IPR001509">
    <property type="entry name" value="Epimerase_deHydtase"/>
</dbReference>
<organism evidence="3 4">
    <name type="scientific">Paenibacillus terricola</name>
    <dbReference type="NCBI Taxonomy" id="2763503"/>
    <lineage>
        <taxon>Bacteria</taxon>
        <taxon>Bacillati</taxon>
        <taxon>Bacillota</taxon>
        <taxon>Bacilli</taxon>
        <taxon>Bacillales</taxon>
        <taxon>Paenibacillaceae</taxon>
        <taxon>Paenibacillus</taxon>
    </lineage>
</organism>
<proteinExistence type="inferred from homology"/>
<dbReference type="PANTHER" id="PTHR43000">
    <property type="entry name" value="DTDP-D-GLUCOSE 4,6-DEHYDRATASE-RELATED"/>
    <property type="match status" value="1"/>
</dbReference>
<keyword evidence="4" id="KW-1185">Reference proteome</keyword>
<sequence length="312" mass="34162">MRAIVTGGAGFIGSHLVETLLSRGAYVQIIDDLSTGRLSNVPEGAVLHQMDIGSDQAYELVMRERPDIVFHLAGQANVLKSMTDPVADVKVNVLGTLKLLTACMRASVSKFIFASTAAVYGSTVRDRLLESDPIQPVSFYALSKCFSEQYIRLFSEVHQLSYTILRFSNVYGPRQQPQGEGNVIPLFMNQLRKGQPITIHGDGNQTRDFVNVGDVVKALLSATLLGRNGTYHVSTGASISVNELASRLIAIHGAPHPIVHTESPRAGDTLHSCLDNEKASSELFWRPTVHFDDGLREAYLDYMLQGSGFRLT</sequence>
<comment type="caution">
    <text evidence="3">The sequence shown here is derived from an EMBL/GenBank/DDBJ whole genome shotgun (WGS) entry which is preliminary data.</text>
</comment>
<dbReference type="Gene3D" id="3.40.50.720">
    <property type="entry name" value="NAD(P)-binding Rossmann-like Domain"/>
    <property type="match status" value="1"/>
</dbReference>
<evidence type="ECO:0000256" key="1">
    <source>
        <dbReference type="ARBA" id="ARBA00007637"/>
    </source>
</evidence>
<protein>
    <submittedName>
        <fullName evidence="3">GDP-mannose 4,6-dehydratase</fullName>
    </submittedName>
</protein>
<dbReference type="RefSeq" id="WP_191203727.1">
    <property type="nucleotide sequence ID" value="NZ_JACXZA010000002.1"/>
</dbReference>
<evidence type="ECO:0000313" key="4">
    <source>
        <dbReference type="Proteomes" id="UP000609346"/>
    </source>
</evidence>
<dbReference type="EMBL" id="JACXZA010000002">
    <property type="protein sequence ID" value="MBD3919493.1"/>
    <property type="molecule type" value="Genomic_DNA"/>
</dbReference>
<dbReference type="Gene3D" id="3.90.25.10">
    <property type="entry name" value="UDP-galactose 4-epimerase, domain 1"/>
    <property type="match status" value="1"/>
</dbReference>